<evidence type="ECO:0000256" key="8">
    <source>
        <dbReference type="ARBA" id="ARBA00033245"/>
    </source>
</evidence>
<dbReference type="Pfam" id="PF14849">
    <property type="entry name" value="YidC_periplas"/>
    <property type="match status" value="1"/>
</dbReference>
<evidence type="ECO:0000256" key="4">
    <source>
        <dbReference type="ARBA" id="ARBA00022448"/>
    </source>
</evidence>
<dbReference type="GO" id="GO:0005886">
    <property type="term" value="C:plasma membrane"/>
    <property type="evidence" value="ECO:0007669"/>
    <property type="project" value="UniProtKB-SubCell"/>
</dbReference>
<evidence type="ECO:0000256" key="2">
    <source>
        <dbReference type="ARBA" id="ARBA00010527"/>
    </source>
</evidence>
<name>T0Y5Q2_9ZZZZ</name>
<feature type="domain" description="Membrane insertase YidC N-terminal" evidence="11">
    <location>
        <begin position="51"/>
        <end position="114"/>
    </location>
</feature>
<keyword evidence="5" id="KW-0472">Membrane</keyword>
<feature type="region of interest" description="Disordered" evidence="10">
    <location>
        <begin position="1"/>
        <end position="40"/>
    </location>
</feature>
<keyword evidence="7" id="KW-0143">Chaperone</keyword>
<sequence length="118" mass="12028">VLREAAAAPVLSNSVPQTPPPASAPAAAAPAPRPAPKVSTAPAVSAAAPVIHVHTDVYDLEISTEGGTLVKVDLLHYAKVQGSKARVELESTDPAREYLLQTGLTGPSGADYPTQAAR</sequence>
<proteinExistence type="inferred from homology"/>
<reference evidence="12" key="1">
    <citation type="submission" date="2013-08" db="EMBL/GenBank/DDBJ databases">
        <authorList>
            <person name="Mendez C."/>
            <person name="Richter M."/>
            <person name="Ferrer M."/>
            <person name="Sanchez J."/>
        </authorList>
    </citation>
    <scope>NUCLEOTIDE SEQUENCE</scope>
</reference>
<comment type="subcellular location">
    <subcellularLocation>
        <location evidence="1">Cell membrane</location>
        <topology evidence="1">Multi-pass membrane protein</topology>
    </subcellularLocation>
</comment>
<comment type="similarity">
    <text evidence="2">Belongs to the OXA1/ALB3/YidC family. Type 1 subfamily.</text>
</comment>
<dbReference type="InterPro" id="IPR038221">
    <property type="entry name" value="YidC_periplasmic_sf"/>
</dbReference>
<evidence type="ECO:0000256" key="1">
    <source>
        <dbReference type="ARBA" id="ARBA00004651"/>
    </source>
</evidence>
<organism evidence="12">
    <name type="scientific">mine drainage metagenome</name>
    <dbReference type="NCBI Taxonomy" id="410659"/>
    <lineage>
        <taxon>unclassified sequences</taxon>
        <taxon>metagenomes</taxon>
        <taxon>ecological metagenomes</taxon>
    </lineage>
</organism>
<evidence type="ECO:0000256" key="3">
    <source>
        <dbReference type="ARBA" id="ARBA00015325"/>
    </source>
</evidence>
<dbReference type="AlphaFoldDB" id="T0Y5Q2"/>
<dbReference type="InterPro" id="IPR028053">
    <property type="entry name" value="Membr_insert_YidC_N"/>
</dbReference>
<keyword evidence="5" id="KW-1003">Cell membrane</keyword>
<dbReference type="NCBIfam" id="TIGR03593">
    <property type="entry name" value="yidC_nterm"/>
    <property type="match status" value="1"/>
</dbReference>
<feature type="compositionally biased region" description="Low complexity" evidence="10">
    <location>
        <begin position="24"/>
        <end position="40"/>
    </location>
</feature>
<gene>
    <name evidence="12" type="ORF">B1A_21733</name>
</gene>
<protein>
    <recommendedName>
        <fullName evidence="3">Membrane protein insertase YidC</fullName>
    </recommendedName>
    <alternativeName>
        <fullName evidence="9">Foldase YidC</fullName>
    </alternativeName>
    <alternativeName>
        <fullName evidence="8">Membrane integrase YidC</fullName>
    </alternativeName>
</protein>
<feature type="non-terminal residue" evidence="12">
    <location>
        <position position="1"/>
    </location>
</feature>
<dbReference type="Gene3D" id="2.70.98.90">
    <property type="match status" value="1"/>
</dbReference>
<evidence type="ECO:0000256" key="5">
    <source>
        <dbReference type="ARBA" id="ARBA00022475"/>
    </source>
</evidence>
<evidence type="ECO:0000259" key="11">
    <source>
        <dbReference type="Pfam" id="PF14849"/>
    </source>
</evidence>
<evidence type="ECO:0000256" key="9">
    <source>
        <dbReference type="ARBA" id="ARBA00033342"/>
    </source>
</evidence>
<evidence type="ECO:0000256" key="10">
    <source>
        <dbReference type="SAM" id="MobiDB-lite"/>
    </source>
</evidence>
<keyword evidence="4" id="KW-0813">Transport</keyword>
<dbReference type="EMBL" id="AUZX01016066">
    <property type="protein sequence ID" value="EQD27227.1"/>
    <property type="molecule type" value="Genomic_DNA"/>
</dbReference>
<dbReference type="GO" id="GO:0015031">
    <property type="term" value="P:protein transport"/>
    <property type="evidence" value="ECO:0007669"/>
    <property type="project" value="UniProtKB-KW"/>
</dbReference>
<comment type="caution">
    <text evidence="12">The sequence shown here is derived from an EMBL/GenBank/DDBJ whole genome shotgun (WGS) entry which is preliminary data.</text>
</comment>
<evidence type="ECO:0000256" key="7">
    <source>
        <dbReference type="ARBA" id="ARBA00023186"/>
    </source>
</evidence>
<feature type="non-terminal residue" evidence="12">
    <location>
        <position position="118"/>
    </location>
</feature>
<keyword evidence="6" id="KW-0653">Protein transport</keyword>
<accession>T0Y5Q2</accession>
<reference evidence="12" key="2">
    <citation type="journal article" date="2014" name="ISME J.">
        <title>Microbial stratification in low pH oxic and suboxic macroscopic growths along an acid mine drainage.</title>
        <authorList>
            <person name="Mendez-Garcia C."/>
            <person name="Mesa V."/>
            <person name="Sprenger R.R."/>
            <person name="Richter M."/>
            <person name="Diez M.S."/>
            <person name="Solano J."/>
            <person name="Bargiela R."/>
            <person name="Golyshina O.V."/>
            <person name="Manteca A."/>
            <person name="Ramos J.L."/>
            <person name="Gallego J.R."/>
            <person name="Llorente I."/>
            <person name="Martins Dos Santos V.A."/>
            <person name="Jensen O.N."/>
            <person name="Pelaez A.I."/>
            <person name="Sanchez J."/>
            <person name="Ferrer M."/>
        </authorList>
    </citation>
    <scope>NUCLEOTIDE SEQUENCE</scope>
</reference>
<evidence type="ECO:0000313" key="12">
    <source>
        <dbReference type="EMBL" id="EQD27227.1"/>
    </source>
</evidence>
<evidence type="ECO:0000256" key="6">
    <source>
        <dbReference type="ARBA" id="ARBA00022927"/>
    </source>
</evidence>